<dbReference type="Pfam" id="PF05470">
    <property type="entry name" value="eIF-3c_N"/>
    <property type="match status" value="1"/>
</dbReference>
<evidence type="ECO:0000256" key="2">
    <source>
        <dbReference type="ARBA" id="ARBA00022540"/>
    </source>
</evidence>
<feature type="compositionally biased region" description="Basic and acidic residues" evidence="5">
    <location>
        <begin position="247"/>
        <end position="283"/>
    </location>
</feature>
<evidence type="ECO:0000256" key="1">
    <source>
        <dbReference type="ARBA" id="ARBA00022490"/>
    </source>
</evidence>
<keyword evidence="2" id="KW-0396">Initiation factor</keyword>
<accession>A0AAD1Y3V8</accession>
<protein>
    <recommendedName>
        <fullName evidence="6">PCI domain-containing protein</fullName>
    </recommendedName>
</protein>
<evidence type="ECO:0000256" key="5">
    <source>
        <dbReference type="SAM" id="MobiDB-lite"/>
    </source>
</evidence>
<keyword evidence="1" id="KW-0963">Cytoplasm</keyword>
<proteinExistence type="predicted"/>
<feature type="compositionally biased region" description="Basic and acidic residues" evidence="5">
    <location>
        <begin position="836"/>
        <end position="853"/>
    </location>
</feature>
<dbReference type="GO" id="GO:0005852">
    <property type="term" value="C:eukaryotic translation initiation factor 3 complex"/>
    <property type="evidence" value="ECO:0007669"/>
    <property type="project" value="InterPro"/>
</dbReference>
<keyword evidence="4" id="KW-0175">Coiled coil</keyword>
<reference evidence="7" key="1">
    <citation type="submission" date="2023-07" db="EMBL/GenBank/DDBJ databases">
        <authorList>
            <consortium name="AG Swart"/>
            <person name="Singh M."/>
            <person name="Singh A."/>
            <person name="Seah K."/>
            <person name="Emmerich C."/>
        </authorList>
    </citation>
    <scope>NUCLEOTIDE SEQUENCE</scope>
    <source>
        <strain evidence="7">DP1</strain>
    </source>
</reference>
<feature type="region of interest" description="Disordered" evidence="5">
    <location>
        <begin position="167"/>
        <end position="305"/>
    </location>
</feature>
<dbReference type="Proteomes" id="UP001295684">
    <property type="component" value="Unassembled WGS sequence"/>
</dbReference>
<evidence type="ECO:0000313" key="7">
    <source>
        <dbReference type="EMBL" id="CAI2384956.1"/>
    </source>
</evidence>
<evidence type="ECO:0000313" key="8">
    <source>
        <dbReference type="Proteomes" id="UP001295684"/>
    </source>
</evidence>
<keyword evidence="8" id="KW-1185">Reference proteome</keyword>
<dbReference type="GO" id="GO:0031369">
    <property type="term" value="F:translation initiation factor binding"/>
    <property type="evidence" value="ECO:0007669"/>
    <property type="project" value="InterPro"/>
</dbReference>
<dbReference type="SUPFAM" id="SSF46785">
    <property type="entry name" value="Winged helix' DNA-binding domain"/>
    <property type="match status" value="1"/>
</dbReference>
<dbReference type="Pfam" id="PF01399">
    <property type="entry name" value="PCI"/>
    <property type="match status" value="1"/>
</dbReference>
<organism evidence="7 8">
    <name type="scientific">Euplotes crassus</name>
    <dbReference type="NCBI Taxonomy" id="5936"/>
    <lineage>
        <taxon>Eukaryota</taxon>
        <taxon>Sar</taxon>
        <taxon>Alveolata</taxon>
        <taxon>Ciliophora</taxon>
        <taxon>Intramacronucleata</taxon>
        <taxon>Spirotrichea</taxon>
        <taxon>Hypotrichia</taxon>
        <taxon>Euplotida</taxon>
        <taxon>Euplotidae</taxon>
        <taxon>Moneuplotes</taxon>
    </lineage>
</organism>
<feature type="compositionally biased region" description="Acidic residues" evidence="5">
    <location>
        <begin position="854"/>
        <end position="863"/>
    </location>
</feature>
<dbReference type="GO" id="GO:0003743">
    <property type="term" value="F:translation initiation factor activity"/>
    <property type="evidence" value="ECO:0007669"/>
    <property type="project" value="UniProtKB-KW"/>
</dbReference>
<name>A0AAD1Y3V8_EUPCR</name>
<dbReference type="InterPro" id="IPR027516">
    <property type="entry name" value="EIF3C"/>
</dbReference>
<evidence type="ECO:0000256" key="4">
    <source>
        <dbReference type="SAM" id="Coils"/>
    </source>
</evidence>
<dbReference type="InterPro" id="IPR008905">
    <property type="entry name" value="EIF3C_N_dom"/>
</dbReference>
<dbReference type="AlphaFoldDB" id="A0AAD1Y3V8"/>
<feature type="compositionally biased region" description="Acidic residues" evidence="5">
    <location>
        <begin position="172"/>
        <end position="210"/>
    </location>
</feature>
<dbReference type="PANTHER" id="PTHR13937:SF0">
    <property type="entry name" value="EUKARYOTIC TRANSLATION INITIATION FACTOR 3 SUBUNIT C-RELATED"/>
    <property type="match status" value="1"/>
</dbReference>
<feature type="coiled-coil region" evidence="4">
    <location>
        <begin position="328"/>
        <end position="355"/>
    </location>
</feature>
<dbReference type="EMBL" id="CAMPGE010027313">
    <property type="protein sequence ID" value="CAI2384956.1"/>
    <property type="molecule type" value="Genomic_DNA"/>
</dbReference>
<comment type="caution">
    <text evidence="7">The sequence shown here is derived from an EMBL/GenBank/DDBJ whole genome shotgun (WGS) entry which is preliminary data.</text>
</comment>
<feature type="region of interest" description="Disordered" evidence="5">
    <location>
        <begin position="829"/>
        <end position="863"/>
    </location>
</feature>
<evidence type="ECO:0000256" key="3">
    <source>
        <dbReference type="ARBA" id="ARBA00022917"/>
    </source>
</evidence>
<dbReference type="GO" id="GO:0003723">
    <property type="term" value="F:RNA binding"/>
    <property type="evidence" value="ECO:0007669"/>
    <property type="project" value="InterPro"/>
</dbReference>
<feature type="compositionally biased region" description="Basic and acidic residues" evidence="5">
    <location>
        <begin position="211"/>
        <end position="222"/>
    </location>
</feature>
<dbReference type="InterPro" id="IPR036390">
    <property type="entry name" value="WH_DNA-bd_sf"/>
</dbReference>
<dbReference type="PROSITE" id="PS50250">
    <property type="entry name" value="PCI"/>
    <property type="match status" value="1"/>
</dbReference>
<feature type="domain" description="PCI" evidence="6">
    <location>
        <begin position="629"/>
        <end position="805"/>
    </location>
</feature>
<feature type="region of interest" description="Disordered" evidence="5">
    <location>
        <begin position="1"/>
        <end position="59"/>
    </location>
</feature>
<keyword evidence="3" id="KW-0648">Protein biosynthesis</keyword>
<dbReference type="InterPro" id="IPR000717">
    <property type="entry name" value="PCI_dom"/>
</dbReference>
<feature type="compositionally biased region" description="Basic and acidic residues" evidence="5">
    <location>
        <begin position="28"/>
        <end position="47"/>
    </location>
</feature>
<dbReference type="PANTHER" id="PTHR13937">
    <property type="entry name" value="EUKARYOTIC TRANSLATION INITATION FACTOR 3, SUBUNIT 8 EIF3S8 -RELATED"/>
    <property type="match status" value="1"/>
</dbReference>
<feature type="compositionally biased region" description="Acidic residues" evidence="5">
    <location>
        <begin position="223"/>
        <end position="246"/>
    </location>
</feature>
<sequence>MSKFFGAIDDEGSSSSDSSSEESEEVEEVKTEVKSKKTKRETIRMSDSDDDEKEERKILSPEKKLRNNLRKASEGLGQLLKDKEFAALHTMWNSFTEEINKNSALIKQYGIPNMMLNTLMKYEDIINSTKKQDEKNMTKNNKKNFGTLKNKVTKYLKNKYVKELAAYKEDPVESEPEEEEKAVGSEDESDEEDSDEEEEEESESESSGDEDNQKKTTTKKQDDSDEDDINWDDSDSDDDDSDEEEKEDKAARLTLEERRKKWMKSPEEIKAMREGRNLDDDKKKQRKIREVKKEEEDEGEGKQEKEFRDIKHTKEIIMELDFSDEAVAKENLKKMKKFSEEIQELILNKLQKESKNKTFLVEALYLYISGAFAVEKGHIDSFFDRQKLVSIIQYINDLFDLIDQNVPMSEKRKGKLHMFKFFDNVNKELHTAFQRLSPQNLEYIKRLQDEHKLLHLGERVLKYYKDKEDDSNAAKTSLILLDHLYAKHSSIYAKMQKIVDQKPEEEKAKFYILKPGQTQAKIDDLVNTVFEEGYNRAFRIKATLYKIYHHAIHDEFFYARNLMSTSQISGKINKQDEDTQILYNRTIVQIGLSAFRCGLFKECFDLSKGIANYGRLKDLLGQRVKNNVTEKQIRKEKLRYIPFHLHIDYELADFSHMVCAMLLDIQNIVSRPFRKLVDSADKALFNGPPEQTRDYVIYAFRSLYHGEWKKAIEYLFSASKVWKLIPEADRVKNFLVKEVKEVALKILMFRNSSSYESYSISDLGNLFELTEEEVHRIVSKIIIRERCDVSIKKEENVVQINETPKSDTQTFIDILVDKVRSVSDYNNKILRGSSRQNRDRTESDSHTKPKEEPNENGEENIVT</sequence>
<evidence type="ECO:0000259" key="6">
    <source>
        <dbReference type="PROSITE" id="PS50250"/>
    </source>
</evidence>
<gene>
    <name evidence="7" type="ORF">ECRASSUSDP1_LOCUS26496</name>
</gene>